<dbReference type="PANTHER" id="PTHR45800">
    <property type="entry name" value="PHOSPHATIDYLINOSITOL 4-KINASE GAMMA"/>
    <property type="match status" value="1"/>
</dbReference>
<feature type="region of interest" description="Disordered" evidence="6">
    <location>
        <begin position="365"/>
        <end position="387"/>
    </location>
</feature>
<feature type="compositionally biased region" description="Low complexity" evidence="6">
    <location>
        <begin position="47"/>
        <end position="66"/>
    </location>
</feature>
<feature type="region of interest" description="Disordered" evidence="6">
    <location>
        <begin position="716"/>
        <end position="735"/>
    </location>
</feature>
<proteinExistence type="inferred from homology"/>
<evidence type="ECO:0000313" key="9">
    <source>
        <dbReference type="Proteomes" id="UP001430356"/>
    </source>
</evidence>
<feature type="region of interest" description="Disordered" evidence="6">
    <location>
        <begin position="244"/>
        <end position="265"/>
    </location>
</feature>
<dbReference type="GO" id="GO:0016301">
    <property type="term" value="F:kinase activity"/>
    <property type="evidence" value="ECO:0007669"/>
    <property type="project" value="UniProtKB-KW"/>
</dbReference>
<dbReference type="PANTHER" id="PTHR45800:SF11">
    <property type="entry name" value="PHOSPHATIDYLINOSITOL 3-KINASE-RELATED PROTEIN KINASE"/>
    <property type="match status" value="1"/>
</dbReference>
<sequence>MPHSFDATAEAASCAHECRWCAPQDMAHIGEDASPSSLFLRRQPQGSASDVTLAASDAASSTSAVTAGGGSDVPARTVGDRLENCGLPISYSSRETVSSPFMESGDDDSGDGSRSRSGGGLDAGTPASRGVSACRTPESRLSTMDVSGTASGHGVACLQRCSGRGAVSGAAAGTCSPAQGSGSASSVVAVPCTDNAAAARGTSPLPMVEDHHARDERWRCGGSAALHKPTALVVSTQPPRLRRVRSRPHIVCSSSGGGESESGQDSHLWWLLSPRPRGVNRILLRSDASTSASSSQAHLLLHDVLAAFPLWGAAVRLELHGRSAGGTYMVRLAGPPSPSTTTTDTNDGDPASDAVVAVFKPREEEIGQRGNPHANCESDRADAFAPGSGSRREVLAYCLDHKRNAGVPPTVEVASARWSAAVAADDGDSGDAHDSGGRGAMWTTPGGGPAHPQVGSLQLFRRDCLEAADVLPGRFDVEEVHALAIFDIRTLNGDRHGGNVLVHNYQRRRNTGSSSVARRPSAAGRRRRSSASPARMDGADTPATSLSAAAAGVVDAPRLIPIDHSYICPAGYADPDYEWLSWPQSKRPFSLRHRTYIADLDAAADAELVRAALLAHSDGGATPAALLQREVGDAAAADDVLRWCGHSANSLLVSSPLQPAATAGARTAGRVSPTLTDGVVVSGGQRCGRDADGEAAHHAAAAAEADMQAAGAVSSARSGSRCTSSSPSSPCVREASSPALSASAPLWHTPAEPVTYDKDAADAAAEVMWCTTRLLQIAALEFNMTAYEVGSLCRRPRVVQASLLEEVLEEARDELTWALERDRFDDVVRQRLHHRGPSSP</sequence>
<dbReference type="Pfam" id="PF00454">
    <property type="entry name" value="PI3_PI4_kinase"/>
    <property type="match status" value="1"/>
</dbReference>
<name>A0AAW0EU00_9TRYP</name>
<dbReference type="InterPro" id="IPR044571">
    <property type="entry name" value="P4KG1-8"/>
</dbReference>
<comment type="caution">
    <text evidence="8">The sequence shown here is derived from an EMBL/GenBank/DDBJ whole genome shotgun (WGS) entry which is preliminary data.</text>
</comment>
<feature type="region of interest" description="Disordered" evidence="6">
    <location>
        <begin position="33"/>
        <end position="79"/>
    </location>
</feature>
<feature type="compositionally biased region" description="Polar residues" evidence="6">
    <location>
        <begin position="139"/>
        <end position="148"/>
    </location>
</feature>
<keyword evidence="5" id="KW-0067">ATP-binding</keyword>
<gene>
    <name evidence="8" type="ORF">NESM_000728600</name>
</gene>
<feature type="region of interest" description="Disordered" evidence="6">
    <location>
        <begin position="332"/>
        <end position="352"/>
    </location>
</feature>
<feature type="compositionally biased region" description="Low complexity" evidence="6">
    <location>
        <begin position="512"/>
        <end position="523"/>
    </location>
</feature>
<dbReference type="GO" id="GO:0005524">
    <property type="term" value="F:ATP binding"/>
    <property type="evidence" value="ECO:0007669"/>
    <property type="project" value="UniProtKB-KW"/>
</dbReference>
<dbReference type="EMBL" id="JAECZO010000118">
    <property type="protein sequence ID" value="KAK7197762.1"/>
    <property type="molecule type" value="Genomic_DNA"/>
</dbReference>
<evidence type="ECO:0000259" key="7">
    <source>
        <dbReference type="Pfam" id="PF00454"/>
    </source>
</evidence>
<feature type="domain" description="PI3K/PI4K catalytic" evidence="7">
    <location>
        <begin position="353"/>
        <end position="611"/>
    </location>
</feature>
<feature type="compositionally biased region" description="Low complexity" evidence="6">
    <location>
        <begin position="339"/>
        <end position="349"/>
    </location>
</feature>
<evidence type="ECO:0000256" key="4">
    <source>
        <dbReference type="ARBA" id="ARBA00022777"/>
    </source>
</evidence>
<dbReference type="Proteomes" id="UP001430356">
    <property type="component" value="Unassembled WGS sequence"/>
</dbReference>
<accession>A0AAW0EU00</accession>
<evidence type="ECO:0000256" key="5">
    <source>
        <dbReference type="ARBA" id="ARBA00022840"/>
    </source>
</evidence>
<keyword evidence="4" id="KW-0418">Kinase</keyword>
<keyword evidence="9" id="KW-1185">Reference proteome</keyword>
<feature type="region of interest" description="Disordered" evidence="6">
    <location>
        <begin position="505"/>
        <end position="542"/>
    </location>
</feature>
<keyword evidence="3" id="KW-0547">Nucleotide-binding</keyword>
<feature type="region of interest" description="Disordered" evidence="6">
    <location>
        <begin position="96"/>
        <end position="148"/>
    </location>
</feature>
<evidence type="ECO:0000256" key="3">
    <source>
        <dbReference type="ARBA" id="ARBA00022741"/>
    </source>
</evidence>
<evidence type="ECO:0000256" key="1">
    <source>
        <dbReference type="ARBA" id="ARBA00008941"/>
    </source>
</evidence>
<evidence type="ECO:0000313" key="8">
    <source>
        <dbReference type="EMBL" id="KAK7197762.1"/>
    </source>
</evidence>
<dbReference type="AlphaFoldDB" id="A0AAW0EU00"/>
<dbReference type="InterPro" id="IPR000403">
    <property type="entry name" value="PI3/4_kinase_cat_dom"/>
</dbReference>
<evidence type="ECO:0000256" key="2">
    <source>
        <dbReference type="ARBA" id="ARBA00022679"/>
    </source>
</evidence>
<comment type="similarity">
    <text evidence="1">Belongs to the PI3/PI4-kinase family. Type II PI4K subfamily.</text>
</comment>
<evidence type="ECO:0000256" key="6">
    <source>
        <dbReference type="SAM" id="MobiDB-lite"/>
    </source>
</evidence>
<protein>
    <submittedName>
        <fullName evidence="8">Phosphatidylinositol 3- and 4-kinase</fullName>
    </submittedName>
</protein>
<reference evidence="8 9" key="1">
    <citation type="journal article" date="2021" name="MBio">
        <title>A New Model Trypanosomatid, Novymonas esmeraldas: Genomic Perception of Its 'Candidatus Pandoraea novymonadis' Endosymbiont.</title>
        <authorList>
            <person name="Zakharova A."/>
            <person name="Saura A."/>
            <person name="Butenko A."/>
            <person name="Podesvova L."/>
            <person name="Warmusova S."/>
            <person name="Kostygov A.Y."/>
            <person name="Nenarokova A."/>
            <person name="Lukes J."/>
            <person name="Opperdoes F.R."/>
            <person name="Yurchenko V."/>
        </authorList>
    </citation>
    <scope>NUCLEOTIDE SEQUENCE [LARGE SCALE GENOMIC DNA]</scope>
    <source>
        <strain evidence="8 9">E262AT.01</strain>
    </source>
</reference>
<keyword evidence="2" id="KW-0808">Transferase</keyword>
<organism evidence="8 9">
    <name type="scientific">Novymonas esmeraldas</name>
    <dbReference type="NCBI Taxonomy" id="1808958"/>
    <lineage>
        <taxon>Eukaryota</taxon>
        <taxon>Discoba</taxon>
        <taxon>Euglenozoa</taxon>
        <taxon>Kinetoplastea</taxon>
        <taxon>Metakinetoplastina</taxon>
        <taxon>Trypanosomatida</taxon>
        <taxon>Trypanosomatidae</taxon>
        <taxon>Novymonas</taxon>
    </lineage>
</organism>